<dbReference type="Proteomes" id="UP000064893">
    <property type="component" value="Chromosome"/>
</dbReference>
<dbReference type="AlphaFoldDB" id="A0A0S2I586"/>
<gene>
    <name evidence="5" type="primary">flr_2</name>
    <name evidence="5" type="ORF">L21SP5_03778</name>
</gene>
<evidence type="ECO:0000256" key="2">
    <source>
        <dbReference type="ARBA" id="ARBA00022630"/>
    </source>
</evidence>
<dbReference type="InterPro" id="IPR012349">
    <property type="entry name" value="Split_barrel_FMN-bd"/>
</dbReference>
<dbReference type="GO" id="GO:0010181">
    <property type="term" value="F:FMN binding"/>
    <property type="evidence" value="ECO:0007669"/>
    <property type="project" value="InterPro"/>
</dbReference>
<dbReference type="Pfam" id="PF01613">
    <property type="entry name" value="Flavin_Reduct"/>
    <property type="match status" value="1"/>
</dbReference>
<dbReference type="Pfam" id="PF00881">
    <property type="entry name" value="Nitroreductase"/>
    <property type="match status" value="2"/>
</dbReference>
<evidence type="ECO:0000256" key="3">
    <source>
        <dbReference type="ARBA" id="ARBA00038054"/>
    </source>
</evidence>
<comment type="similarity">
    <text evidence="3">Belongs to the flavoredoxin family.</text>
</comment>
<dbReference type="Gene3D" id="3.40.109.10">
    <property type="entry name" value="NADH Oxidase"/>
    <property type="match status" value="1"/>
</dbReference>
<evidence type="ECO:0000313" key="6">
    <source>
        <dbReference type="Proteomes" id="UP000064893"/>
    </source>
</evidence>
<evidence type="ECO:0000256" key="1">
    <source>
        <dbReference type="ARBA" id="ARBA00001917"/>
    </source>
</evidence>
<dbReference type="RefSeq" id="WP_237214937.1">
    <property type="nucleotide sequence ID" value="NZ_CP013118.1"/>
</dbReference>
<dbReference type="PANTHER" id="PTHR43567:SF1">
    <property type="entry name" value="FLAVOREDOXIN"/>
    <property type="match status" value="1"/>
</dbReference>
<proteinExistence type="inferred from homology"/>
<dbReference type="STRING" id="1307839.L21SP5_03778"/>
<accession>A0A0S2I586</accession>
<dbReference type="InterPro" id="IPR029479">
    <property type="entry name" value="Nitroreductase"/>
</dbReference>
<dbReference type="InterPro" id="IPR002563">
    <property type="entry name" value="Flavin_Rdtase-like_dom"/>
</dbReference>
<organism evidence="5 6">
    <name type="scientific">Salinivirga cyanobacteriivorans</name>
    <dbReference type="NCBI Taxonomy" id="1307839"/>
    <lineage>
        <taxon>Bacteria</taxon>
        <taxon>Pseudomonadati</taxon>
        <taxon>Bacteroidota</taxon>
        <taxon>Bacteroidia</taxon>
        <taxon>Bacteroidales</taxon>
        <taxon>Salinivirgaceae</taxon>
        <taxon>Salinivirga</taxon>
    </lineage>
</organism>
<dbReference type="EMBL" id="CP013118">
    <property type="protein sequence ID" value="ALO17373.1"/>
    <property type="molecule type" value="Genomic_DNA"/>
</dbReference>
<protein>
    <submittedName>
        <fullName evidence="5">Flavoredoxin</fullName>
    </submittedName>
</protein>
<dbReference type="PANTHER" id="PTHR43567">
    <property type="entry name" value="FLAVOREDOXIN-RELATED-RELATED"/>
    <property type="match status" value="1"/>
</dbReference>
<keyword evidence="6" id="KW-1185">Reference proteome</keyword>
<dbReference type="SUPFAM" id="SSF55469">
    <property type="entry name" value="FMN-dependent nitroreductase-like"/>
    <property type="match status" value="1"/>
</dbReference>
<reference evidence="5 6" key="1">
    <citation type="submission" date="2015-11" db="EMBL/GenBank/DDBJ databases">
        <title>Description and complete genome sequence of a novel strain predominating in hypersaline microbial mats and representing a new family of the Bacteriodetes phylum.</title>
        <authorList>
            <person name="Spring S."/>
            <person name="Bunk B."/>
            <person name="Sproer C."/>
            <person name="Klenk H.-P."/>
        </authorList>
    </citation>
    <scope>NUCLEOTIDE SEQUENCE [LARGE SCALE GENOMIC DNA]</scope>
    <source>
        <strain evidence="5 6">L21-Spi-D4</strain>
    </source>
</reference>
<name>A0A0S2I586_9BACT</name>
<dbReference type="SMART" id="SM00903">
    <property type="entry name" value="Flavin_Reduct"/>
    <property type="match status" value="1"/>
</dbReference>
<evidence type="ECO:0000259" key="4">
    <source>
        <dbReference type="SMART" id="SM00903"/>
    </source>
</evidence>
<sequence>MDKSKFINIMLAIAVLVLVIQLTQKGDNSNRQTTTRTTTSGDALIAKSDSAYEPFKKKSLGVKSAIYPKPALVIGSYDQEGKPNIMTAAWVGICNSDPLSIAVSMRPATYSHGNVTESKSFTVNIPSSEMVKYVDYAGRFSGKDVDKFKETGLTPVKGEFVNAPYVKEFPVVIECELTEYHDLGSHRQFIGKVIDVKADEVILDTNNRIDVNMLNPLVYASGNYYETGRFLAKVGESIDEIDGQPFVPDYSDRYANNALEVIHNRKSVRHFTDQPVSNAQIETLLRAGMAAPTAANRQPWVFYVVSEREVLDSLGKQLPYAKMLFQAQKAIVVCGDMEKAGNLADKGYWVQDCSAASENILLAAESIGLGAVWTAAYPYDDRTKAVIKTLNLPQNHVPLNVIPVGYPTGVDKPKDKWKPENIFWK</sequence>
<comment type="cofactor">
    <cofactor evidence="1">
        <name>FMN</name>
        <dbReference type="ChEBI" id="CHEBI:58210"/>
    </cofactor>
</comment>
<dbReference type="GO" id="GO:0016646">
    <property type="term" value="F:oxidoreductase activity, acting on the CH-NH group of donors, NAD or NADP as acceptor"/>
    <property type="evidence" value="ECO:0007669"/>
    <property type="project" value="UniProtKB-ARBA"/>
</dbReference>
<feature type="domain" description="Flavin reductase like" evidence="4">
    <location>
        <begin position="64"/>
        <end position="208"/>
    </location>
</feature>
<dbReference type="CDD" id="cd02150">
    <property type="entry name" value="nitroreductase"/>
    <property type="match status" value="1"/>
</dbReference>
<evidence type="ECO:0000313" key="5">
    <source>
        <dbReference type="EMBL" id="ALO17373.1"/>
    </source>
</evidence>
<keyword evidence="2" id="KW-0285">Flavoprotein</keyword>
<dbReference type="InterPro" id="IPR052174">
    <property type="entry name" value="Flavoredoxin"/>
</dbReference>
<dbReference type="SUPFAM" id="SSF50475">
    <property type="entry name" value="FMN-binding split barrel"/>
    <property type="match status" value="1"/>
</dbReference>
<dbReference type="Gene3D" id="2.30.110.10">
    <property type="entry name" value="Electron Transport, Fmn-binding Protein, Chain A"/>
    <property type="match status" value="1"/>
</dbReference>
<dbReference type="InterPro" id="IPR000415">
    <property type="entry name" value="Nitroreductase-like"/>
</dbReference>
<dbReference type="KEGG" id="blq:L21SP5_03778"/>
<dbReference type="PATRIC" id="fig|1307839.3.peg.4036"/>